<dbReference type="SUPFAM" id="SSF47741">
    <property type="entry name" value="CO dehydrogenase ISP C-domain like"/>
    <property type="match status" value="1"/>
</dbReference>
<evidence type="ECO:0000259" key="5">
    <source>
        <dbReference type="PROSITE" id="PS51085"/>
    </source>
</evidence>
<dbReference type="GO" id="GO:0046872">
    <property type="term" value="F:metal ion binding"/>
    <property type="evidence" value="ECO:0007669"/>
    <property type="project" value="UniProtKB-KW"/>
</dbReference>
<evidence type="ECO:0000256" key="3">
    <source>
        <dbReference type="ARBA" id="ARBA00023004"/>
    </source>
</evidence>
<dbReference type="RefSeq" id="WP_024732741.1">
    <property type="nucleotide sequence ID" value="NZ_BAABYU010000001.1"/>
</dbReference>
<dbReference type="PANTHER" id="PTHR44379:SF8">
    <property type="entry name" value="XANTHINE DEHYDROGENASE IRON-SULFUR-BINDING SUBUNIT XDHC-RELATED"/>
    <property type="match status" value="1"/>
</dbReference>
<dbReference type="InterPro" id="IPR036010">
    <property type="entry name" value="2Fe-2S_ferredoxin-like_sf"/>
</dbReference>
<accession>A0A3E3K5F0</accession>
<dbReference type="InterPro" id="IPR012675">
    <property type="entry name" value="Beta-grasp_dom_sf"/>
</dbReference>
<keyword evidence="3" id="KW-0408">Iron</keyword>
<keyword evidence="2" id="KW-0479">Metal-binding</keyword>
<comment type="caution">
    <text evidence="6">The sequence shown here is derived from an EMBL/GenBank/DDBJ whole genome shotgun (WGS) entry which is preliminary data.</text>
</comment>
<dbReference type="InterPro" id="IPR002888">
    <property type="entry name" value="2Fe-2S-bd"/>
</dbReference>
<dbReference type="GO" id="GO:0016491">
    <property type="term" value="F:oxidoreductase activity"/>
    <property type="evidence" value="ECO:0007669"/>
    <property type="project" value="InterPro"/>
</dbReference>
<dbReference type="InterPro" id="IPR051452">
    <property type="entry name" value="Diverse_Oxidoreductases"/>
</dbReference>
<keyword evidence="1" id="KW-0001">2Fe-2S</keyword>
<name>A0A3E3K5F0_9FIRM</name>
<dbReference type="SUPFAM" id="SSF54292">
    <property type="entry name" value="2Fe-2S ferredoxin-like"/>
    <property type="match status" value="1"/>
</dbReference>
<gene>
    <name evidence="6" type="ORF">DW016_00735</name>
</gene>
<dbReference type="GO" id="GO:0051537">
    <property type="term" value="F:2 iron, 2 sulfur cluster binding"/>
    <property type="evidence" value="ECO:0007669"/>
    <property type="project" value="UniProtKB-KW"/>
</dbReference>
<keyword evidence="4" id="KW-0411">Iron-sulfur</keyword>
<evidence type="ECO:0000256" key="4">
    <source>
        <dbReference type="ARBA" id="ARBA00023014"/>
    </source>
</evidence>
<dbReference type="PROSITE" id="PS51085">
    <property type="entry name" value="2FE2S_FER_2"/>
    <property type="match status" value="1"/>
</dbReference>
<keyword evidence="7" id="KW-1185">Reference proteome</keyword>
<dbReference type="OrthoDB" id="9796880at2"/>
<protein>
    <submittedName>
        <fullName evidence="6">(2Fe-2S)-binding protein</fullName>
    </submittedName>
</protein>
<dbReference type="Gene3D" id="3.10.20.30">
    <property type="match status" value="1"/>
</dbReference>
<dbReference type="Gene3D" id="1.10.150.120">
    <property type="entry name" value="[2Fe-2S]-binding domain"/>
    <property type="match status" value="1"/>
</dbReference>
<evidence type="ECO:0000313" key="7">
    <source>
        <dbReference type="Proteomes" id="UP000261080"/>
    </source>
</evidence>
<evidence type="ECO:0000313" key="6">
    <source>
        <dbReference type="EMBL" id="RGE89835.1"/>
    </source>
</evidence>
<sequence length="155" mass="16881">MEVQFELNGKPVCTEIEPGAVLFDILRSLGCYSVKCGCETTNCGLCTVWVDGTPRLSCSILAARAAGCKITTLEGVQEEAARFGAYLAAEGAEQCGYCSPGFIMNVLAMERELCTDGKTPNREEIREYLAGNLCRCTGYAGQLRAVEKYLRERRG</sequence>
<dbReference type="GeneID" id="97192935"/>
<evidence type="ECO:0000256" key="1">
    <source>
        <dbReference type="ARBA" id="ARBA00022714"/>
    </source>
</evidence>
<feature type="domain" description="2Fe-2S ferredoxin-type" evidence="5">
    <location>
        <begin position="1"/>
        <end position="76"/>
    </location>
</feature>
<proteinExistence type="predicted"/>
<dbReference type="EMBL" id="QVLX01000001">
    <property type="protein sequence ID" value="RGE89835.1"/>
    <property type="molecule type" value="Genomic_DNA"/>
</dbReference>
<reference evidence="6 7" key="1">
    <citation type="submission" date="2018-08" db="EMBL/GenBank/DDBJ databases">
        <title>A genome reference for cultivated species of the human gut microbiota.</title>
        <authorList>
            <person name="Zou Y."/>
            <person name="Xue W."/>
            <person name="Luo G."/>
        </authorList>
    </citation>
    <scope>NUCLEOTIDE SEQUENCE [LARGE SCALE GENOMIC DNA]</scope>
    <source>
        <strain evidence="6 7">AF37-2AT</strain>
    </source>
</reference>
<organism evidence="6 7">
    <name type="scientific">Sellimonas intestinalis</name>
    <dbReference type="NCBI Taxonomy" id="1653434"/>
    <lineage>
        <taxon>Bacteria</taxon>
        <taxon>Bacillati</taxon>
        <taxon>Bacillota</taxon>
        <taxon>Clostridia</taxon>
        <taxon>Lachnospirales</taxon>
        <taxon>Lachnospiraceae</taxon>
        <taxon>Sellimonas</taxon>
    </lineage>
</organism>
<dbReference type="Proteomes" id="UP000261080">
    <property type="component" value="Unassembled WGS sequence"/>
</dbReference>
<dbReference type="InterPro" id="IPR001041">
    <property type="entry name" value="2Fe-2S_ferredoxin-type"/>
</dbReference>
<evidence type="ECO:0000256" key="2">
    <source>
        <dbReference type="ARBA" id="ARBA00022723"/>
    </source>
</evidence>
<dbReference type="AlphaFoldDB" id="A0A3E3K5F0"/>
<dbReference type="Pfam" id="PF01799">
    <property type="entry name" value="Fer2_2"/>
    <property type="match status" value="1"/>
</dbReference>
<dbReference type="PANTHER" id="PTHR44379">
    <property type="entry name" value="OXIDOREDUCTASE WITH IRON-SULFUR SUBUNIT"/>
    <property type="match status" value="1"/>
</dbReference>
<dbReference type="InterPro" id="IPR036884">
    <property type="entry name" value="2Fe-2S-bd_dom_sf"/>
</dbReference>